<evidence type="ECO:0000313" key="3">
    <source>
        <dbReference type="Proteomes" id="UP001056383"/>
    </source>
</evidence>
<reference evidence="2" key="1">
    <citation type="submission" date="2022-04" db="EMBL/GenBank/DDBJ databases">
        <title>Systematic whole-genome sequencing reveals an unexpected diversity among actinomycetoma pathogens and provides insights into their antibacterial susceptibilities.</title>
        <authorList>
            <person name="Watson A.K."/>
            <person name="Kepplinger B."/>
            <person name="Bakhiet S.M."/>
            <person name="Mhmoud N.A."/>
            <person name="Chapman J."/>
            <person name="Allenby N."/>
            <person name="Mickiewicz K."/>
            <person name="Goodfellow M."/>
            <person name="Fahal A.H."/>
            <person name="Errington J."/>
        </authorList>
    </citation>
    <scope>NUCLEOTIDE SEQUENCE</scope>
    <source>
        <strain evidence="2">SD 504</strain>
    </source>
</reference>
<gene>
    <name evidence="2" type="ORF">MW084_13650</name>
</gene>
<proteinExistence type="predicted"/>
<sequence length="219" mass="24358">MSAQTWAGVRERVLELAGLPGAERVFGFPRGGSPLEDPLTEAEVADLERYCGVRLPEEYRDFLLHVGAGGAGPAYGVFPVRRGEDGTWGWEGDGGDMTLPRRLAEPFRERMSPAERAALLGGRPEEEAYEDVEAYDAACDAWEERLLATLWSDEYTVGAICLCHLGCAQRQWLVVSGPERGRMWDDTRCDHDDLEPLGVTFARWYLDWLDEAYAKATAG</sequence>
<evidence type="ECO:0000313" key="2">
    <source>
        <dbReference type="EMBL" id="URN16802.1"/>
    </source>
</evidence>
<dbReference type="InterPro" id="IPR037883">
    <property type="entry name" value="Knr4/Smi1-like_sf"/>
</dbReference>
<keyword evidence="3" id="KW-1185">Reference proteome</keyword>
<dbReference type="Pfam" id="PF09346">
    <property type="entry name" value="SMI1_KNR4"/>
    <property type="match status" value="1"/>
</dbReference>
<dbReference type="Proteomes" id="UP001056383">
    <property type="component" value="Chromosome"/>
</dbReference>
<name>A0ABY4TJ46_9ACTN</name>
<dbReference type="EMBL" id="CP095474">
    <property type="protein sequence ID" value="URN16802.1"/>
    <property type="molecule type" value="Genomic_DNA"/>
</dbReference>
<organism evidence="2 3">
    <name type="scientific">Streptomyces sudanensis</name>
    <dbReference type="NCBI Taxonomy" id="436397"/>
    <lineage>
        <taxon>Bacteria</taxon>
        <taxon>Bacillati</taxon>
        <taxon>Actinomycetota</taxon>
        <taxon>Actinomycetes</taxon>
        <taxon>Kitasatosporales</taxon>
        <taxon>Streptomycetaceae</taxon>
        <taxon>Streptomyces</taxon>
    </lineage>
</organism>
<protein>
    <submittedName>
        <fullName evidence="2">SMI1/KNR4 family protein</fullName>
    </submittedName>
</protein>
<accession>A0ABY4TJ46</accession>
<dbReference type="Gene3D" id="3.40.1580.10">
    <property type="entry name" value="SMI1/KNR4-like"/>
    <property type="match status" value="1"/>
</dbReference>
<dbReference type="SMART" id="SM00860">
    <property type="entry name" value="SMI1_KNR4"/>
    <property type="match status" value="1"/>
</dbReference>
<feature type="domain" description="Knr4/Smi1-like" evidence="1">
    <location>
        <begin position="38"/>
        <end position="211"/>
    </location>
</feature>
<dbReference type="RefSeq" id="WP_010476068.1">
    <property type="nucleotide sequence ID" value="NZ_CP095474.1"/>
</dbReference>
<dbReference type="InterPro" id="IPR018958">
    <property type="entry name" value="Knr4/Smi1-like_dom"/>
</dbReference>
<evidence type="ECO:0000259" key="1">
    <source>
        <dbReference type="SMART" id="SM00860"/>
    </source>
</evidence>
<dbReference type="SUPFAM" id="SSF160631">
    <property type="entry name" value="SMI1/KNR4-like"/>
    <property type="match status" value="1"/>
</dbReference>